<sequence>MFSCSLQIKAIKLRITRYTCYSYLLLYILSIAFRDMILLEVVISTIDNIHIVTKVRPKNIFY</sequence>
<keyword evidence="1" id="KW-0812">Transmembrane</keyword>
<dbReference type="AlphaFoldDB" id="K7YPK9"/>
<organism evidence="2 3">
    <name type="scientific">Candidatus Endolissoclinum faulkneri L2</name>
    <dbReference type="NCBI Taxonomy" id="1193729"/>
    <lineage>
        <taxon>Bacteria</taxon>
        <taxon>Pseudomonadati</taxon>
        <taxon>Pseudomonadota</taxon>
        <taxon>Alphaproteobacteria</taxon>
        <taxon>Rhodospirillales</taxon>
        <taxon>Rhodospirillaceae</taxon>
        <taxon>Candidatus Endolissoclinum</taxon>
    </lineage>
</organism>
<evidence type="ECO:0000313" key="3">
    <source>
        <dbReference type="Proteomes" id="UP000010077"/>
    </source>
</evidence>
<evidence type="ECO:0000313" key="2">
    <source>
        <dbReference type="EMBL" id="AFX98499.1"/>
    </source>
</evidence>
<name>K7YPK9_9PROT</name>
<protein>
    <submittedName>
        <fullName evidence="2">Uncharacterized protein</fullName>
    </submittedName>
</protein>
<keyword evidence="1" id="KW-1133">Transmembrane helix</keyword>
<feature type="transmembrane region" description="Helical" evidence="1">
    <location>
        <begin position="21"/>
        <end position="43"/>
    </location>
</feature>
<gene>
    <name evidence="2" type="ORF">A1OE_300</name>
</gene>
<accession>K7YPK9</accession>
<reference evidence="2 3" key="1">
    <citation type="journal article" date="2012" name="Proc. Natl. Acad. Sci. U.S.A.">
        <title>Genome streamlining and chemical defense in a coral reef symbiosis.</title>
        <authorList>
            <person name="Kwan J.C."/>
            <person name="Donia M.S."/>
            <person name="Han A.W."/>
            <person name="Hirose E."/>
            <person name="Haygood M.G."/>
            <person name="Schmidt E.W."/>
        </authorList>
    </citation>
    <scope>NUCLEOTIDE SEQUENCE [LARGE SCALE GENOMIC DNA]</scope>
    <source>
        <strain evidence="2 3">L2</strain>
    </source>
</reference>
<proteinExistence type="predicted"/>
<dbReference type="KEGG" id="thal:A1OE_300"/>
<dbReference type="HOGENOM" id="CLU_2895578_0_0_5"/>
<dbReference type="EMBL" id="CP003539">
    <property type="protein sequence ID" value="AFX98499.1"/>
    <property type="molecule type" value="Genomic_DNA"/>
</dbReference>
<dbReference type="Proteomes" id="UP000010077">
    <property type="component" value="Chromosome"/>
</dbReference>
<keyword evidence="1" id="KW-0472">Membrane</keyword>
<keyword evidence="3" id="KW-1185">Reference proteome</keyword>
<evidence type="ECO:0000256" key="1">
    <source>
        <dbReference type="SAM" id="Phobius"/>
    </source>
</evidence>